<keyword evidence="3 14" id="KW-0813">Transport</keyword>
<keyword evidence="8 14" id="KW-1133">Transmembrane helix</keyword>
<evidence type="ECO:0000256" key="3">
    <source>
        <dbReference type="ARBA" id="ARBA00022448"/>
    </source>
</evidence>
<keyword evidence="11 14" id="KW-0472">Membrane</keyword>
<dbReference type="Gene3D" id="2.40.128.330">
    <property type="match status" value="1"/>
</dbReference>
<keyword evidence="16" id="KW-1185">Reference proteome</keyword>
<comment type="subcellular location">
    <subcellularLocation>
        <location evidence="1 14">Mitochondrion inner membrane</location>
        <topology evidence="1 14">Multi-pass membrane protein</topology>
    </subcellularLocation>
</comment>
<dbReference type="EMBL" id="MU853412">
    <property type="protein sequence ID" value="KAK4133312.1"/>
    <property type="molecule type" value="Genomic_DNA"/>
</dbReference>
<evidence type="ECO:0000256" key="6">
    <source>
        <dbReference type="ARBA" id="ARBA00022842"/>
    </source>
</evidence>
<gene>
    <name evidence="15" type="ORF">BT67DRAFT_434769</name>
</gene>
<protein>
    <recommendedName>
        <fullName evidence="14">Magnesium transporter</fullName>
    </recommendedName>
</protein>
<proteinExistence type="inferred from homology"/>
<evidence type="ECO:0000256" key="2">
    <source>
        <dbReference type="ARBA" id="ARBA00009765"/>
    </source>
</evidence>
<comment type="subunit">
    <text evidence="13">Homopentamer. Forms homooligomers. Interacts with MFM1.</text>
</comment>
<evidence type="ECO:0000256" key="1">
    <source>
        <dbReference type="ARBA" id="ARBA00004448"/>
    </source>
</evidence>
<feature type="transmembrane region" description="Helical" evidence="14">
    <location>
        <begin position="424"/>
        <end position="442"/>
    </location>
</feature>
<dbReference type="InterPro" id="IPR039204">
    <property type="entry name" value="MRS2-like"/>
</dbReference>
<comment type="function">
    <text evidence="12">High-conductance magnesium-selective channel that mediates the influx of magnesium into the mitochondrial matrix. Essential for the splicing of mRNA group II introns in mitochondria by affecting mitochondrial magnesium concentrations, which are critical for group II intron splicing. It also suppresses a variety of mitochondrial intron mutations and its absence may disturb the assembly of mitochondrial membrane complexes.</text>
</comment>
<comment type="caution">
    <text evidence="15">The sequence shown here is derived from an EMBL/GenBank/DDBJ whole genome shotgun (WGS) entry which is preliminary data.</text>
</comment>
<keyword evidence="10" id="KW-0496">Mitochondrion</keyword>
<dbReference type="AlphaFoldDB" id="A0AAN6ZCK6"/>
<evidence type="ECO:0000256" key="7">
    <source>
        <dbReference type="ARBA" id="ARBA00022946"/>
    </source>
</evidence>
<dbReference type="GO" id="GO:0045016">
    <property type="term" value="P:mitochondrial magnesium ion transmembrane transport"/>
    <property type="evidence" value="ECO:0007669"/>
    <property type="project" value="UniProtKB-ARBA"/>
</dbReference>
<dbReference type="GO" id="GO:0005743">
    <property type="term" value="C:mitochondrial inner membrane"/>
    <property type="evidence" value="ECO:0007669"/>
    <property type="project" value="UniProtKB-SubCell"/>
</dbReference>
<sequence>MPLALKLAVPSRRLLRFLRAQTEGLGSAECTAPSSARRNACVCSKTRPSARAPANPITRREPTVHAAFLDLDAILPKAPTKQRTVASIKSLELAPTRGASRYASSGQPPQDKDDKCDEKLTWQEWIFGPNKKSREPLKEGDLRVQLEEESGSIFQRRVMTAKAALDPRLRCTEVDGDGKVIMVDGELKKSELIAKYGMLPRDLRKIDSSNLPHILVRPSAILLNLLHLKVLIKHDRVLLFDVFGSTSSYPQSAFMYDLQGKLQQKHAPGASSLPYEFRALEAVLLSVTSELEADFESVRDPVIRILSELEDDIDREKLRILLVLSKRVSTFEQKAKLVRDAIEELLEADDDLSAMYLTEKRHDLFRGEDDHTEVELLLESYNKICDEVVEEASNLVSSIRNTEEIIRAILDANRNSLMLLELKFSVGTLGLAMGTFLAGLYGMNLENFIEETNWGFGAVTSISVVFSLIVCWYGLVKLRKVQRVKMGGGLQRGSQSHWFREDGTDVLLDPSNRERLRRINMMKSAKQAQTKKWPFK</sequence>
<keyword evidence="4 14" id="KW-0812">Transmembrane</keyword>
<dbReference type="FunFam" id="1.20.58.340:FF:000005">
    <property type="entry name" value="Inner membrane magnesium transporter MRS2"/>
    <property type="match status" value="1"/>
</dbReference>
<keyword evidence="7" id="KW-0809">Transit peptide</keyword>
<reference evidence="15" key="1">
    <citation type="journal article" date="2023" name="Mol. Phylogenet. Evol.">
        <title>Genome-scale phylogeny and comparative genomics of the fungal order Sordariales.</title>
        <authorList>
            <person name="Hensen N."/>
            <person name="Bonometti L."/>
            <person name="Westerberg I."/>
            <person name="Brannstrom I.O."/>
            <person name="Guillou S."/>
            <person name="Cros-Aarteil S."/>
            <person name="Calhoun S."/>
            <person name="Haridas S."/>
            <person name="Kuo A."/>
            <person name="Mondo S."/>
            <person name="Pangilinan J."/>
            <person name="Riley R."/>
            <person name="LaButti K."/>
            <person name="Andreopoulos B."/>
            <person name="Lipzen A."/>
            <person name="Chen C."/>
            <person name="Yan M."/>
            <person name="Daum C."/>
            <person name="Ng V."/>
            <person name="Clum A."/>
            <person name="Steindorff A."/>
            <person name="Ohm R.A."/>
            <person name="Martin F."/>
            <person name="Silar P."/>
            <person name="Natvig D.O."/>
            <person name="Lalanne C."/>
            <person name="Gautier V."/>
            <person name="Ament-Velasquez S.L."/>
            <person name="Kruys A."/>
            <person name="Hutchinson M.I."/>
            <person name="Powell A.J."/>
            <person name="Barry K."/>
            <person name="Miller A.N."/>
            <person name="Grigoriev I.V."/>
            <person name="Debuchy R."/>
            <person name="Gladieux P."/>
            <person name="Hiltunen Thoren M."/>
            <person name="Johannesson H."/>
        </authorList>
    </citation>
    <scope>NUCLEOTIDE SEQUENCE</scope>
    <source>
        <strain evidence="15">CBS 123565</strain>
    </source>
</reference>
<dbReference type="CDD" id="cd12823">
    <property type="entry name" value="Mrs2_Mfm1p-like"/>
    <property type="match status" value="1"/>
</dbReference>
<comment type="similarity">
    <text evidence="2 14">Belongs to the CorA metal ion transporter (MIT) (TC 1.A.35) family.</text>
</comment>
<evidence type="ECO:0000256" key="13">
    <source>
        <dbReference type="ARBA" id="ARBA00046701"/>
    </source>
</evidence>
<organism evidence="15 16">
    <name type="scientific">Trichocladium antarcticum</name>
    <dbReference type="NCBI Taxonomy" id="1450529"/>
    <lineage>
        <taxon>Eukaryota</taxon>
        <taxon>Fungi</taxon>
        <taxon>Dikarya</taxon>
        <taxon>Ascomycota</taxon>
        <taxon>Pezizomycotina</taxon>
        <taxon>Sordariomycetes</taxon>
        <taxon>Sordariomycetidae</taxon>
        <taxon>Sordariales</taxon>
        <taxon>Chaetomiaceae</taxon>
        <taxon>Trichocladium</taxon>
    </lineage>
</organism>
<keyword evidence="5 14" id="KW-0999">Mitochondrion inner membrane</keyword>
<evidence type="ECO:0000256" key="14">
    <source>
        <dbReference type="RuleBase" id="RU366042"/>
    </source>
</evidence>
<keyword evidence="6 14" id="KW-0460">Magnesium</keyword>
<evidence type="ECO:0000256" key="10">
    <source>
        <dbReference type="ARBA" id="ARBA00023128"/>
    </source>
</evidence>
<dbReference type="FunFam" id="2.40.128.330:FF:000002">
    <property type="entry name" value="Inner membrane magnesium transporter mrs2"/>
    <property type="match status" value="1"/>
</dbReference>
<keyword evidence="9 14" id="KW-0406">Ion transport</keyword>
<dbReference type="GO" id="GO:0015095">
    <property type="term" value="F:magnesium ion transmembrane transporter activity"/>
    <property type="evidence" value="ECO:0007669"/>
    <property type="project" value="TreeGrafter"/>
</dbReference>
<evidence type="ECO:0000313" key="16">
    <source>
        <dbReference type="Proteomes" id="UP001304895"/>
    </source>
</evidence>
<dbReference type="Proteomes" id="UP001304895">
    <property type="component" value="Unassembled WGS sequence"/>
</dbReference>
<feature type="transmembrane region" description="Helical" evidence="14">
    <location>
        <begin position="454"/>
        <end position="476"/>
    </location>
</feature>
<evidence type="ECO:0000313" key="15">
    <source>
        <dbReference type="EMBL" id="KAK4133312.1"/>
    </source>
</evidence>
<evidence type="ECO:0000256" key="11">
    <source>
        <dbReference type="ARBA" id="ARBA00023136"/>
    </source>
</evidence>
<dbReference type="Pfam" id="PF22099">
    <property type="entry name" value="MRS2-like"/>
    <property type="match status" value="1"/>
</dbReference>
<name>A0AAN6ZCK6_9PEZI</name>
<dbReference type="InterPro" id="IPR045863">
    <property type="entry name" value="CorA_TM1_TM2"/>
</dbReference>
<evidence type="ECO:0000256" key="4">
    <source>
        <dbReference type="ARBA" id="ARBA00022692"/>
    </source>
</evidence>
<evidence type="ECO:0000256" key="5">
    <source>
        <dbReference type="ARBA" id="ARBA00022792"/>
    </source>
</evidence>
<evidence type="ECO:0000256" key="8">
    <source>
        <dbReference type="ARBA" id="ARBA00022989"/>
    </source>
</evidence>
<dbReference type="PANTHER" id="PTHR13890">
    <property type="entry name" value="RNA SPLICING PROTEIN MRS2, MITOCHONDRIAL"/>
    <property type="match status" value="1"/>
</dbReference>
<dbReference type="Gene3D" id="1.20.58.340">
    <property type="entry name" value="Magnesium transport protein CorA, transmembrane region"/>
    <property type="match status" value="1"/>
</dbReference>
<evidence type="ECO:0000256" key="9">
    <source>
        <dbReference type="ARBA" id="ARBA00023065"/>
    </source>
</evidence>
<dbReference type="SUPFAM" id="SSF144083">
    <property type="entry name" value="Magnesium transport protein CorA, transmembrane region"/>
    <property type="match status" value="1"/>
</dbReference>
<evidence type="ECO:0000256" key="12">
    <source>
        <dbReference type="ARBA" id="ARBA00046105"/>
    </source>
</evidence>
<dbReference type="PANTHER" id="PTHR13890:SF0">
    <property type="entry name" value="MAGNESIUM TRANSPORTER MRS2 HOMOLOG, MITOCHONDRIAL"/>
    <property type="match status" value="1"/>
</dbReference>
<reference evidence="15" key="2">
    <citation type="submission" date="2023-05" db="EMBL/GenBank/DDBJ databases">
        <authorList>
            <consortium name="Lawrence Berkeley National Laboratory"/>
            <person name="Steindorff A."/>
            <person name="Hensen N."/>
            <person name="Bonometti L."/>
            <person name="Westerberg I."/>
            <person name="Brannstrom I.O."/>
            <person name="Guillou S."/>
            <person name="Cros-Aarteil S."/>
            <person name="Calhoun S."/>
            <person name="Haridas S."/>
            <person name="Kuo A."/>
            <person name="Mondo S."/>
            <person name="Pangilinan J."/>
            <person name="Riley R."/>
            <person name="Labutti K."/>
            <person name="Andreopoulos B."/>
            <person name="Lipzen A."/>
            <person name="Chen C."/>
            <person name="Yanf M."/>
            <person name="Daum C."/>
            <person name="Ng V."/>
            <person name="Clum A."/>
            <person name="Ohm R."/>
            <person name="Martin F."/>
            <person name="Silar P."/>
            <person name="Natvig D."/>
            <person name="Lalanne C."/>
            <person name="Gautier V."/>
            <person name="Ament-Velasquez S.L."/>
            <person name="Kruys A."/>
            <person name="Hutchinson M.I."/>
            <person name="Powell A.J."/>
            <person name="Barry K."/>
            <person name="Miller A.N."/>
            <person name="Grigoriev I.V."/>
            <person name="Debuchy R."/>
            <person name="Gladieux P."/>
            <person name="Thoren M.H."/>
            <person name="Johannesson H."/>
        </authorList>
    </citation>
    <scope>NUCLEOTIDE SEQUENCE</scope>
    <source>
        <strain evidence="15">CBS 123565</strain>
    </source>
</reference>
<accession>A0AAN6ZCK6</accession>